<accession>A0ABM1R642</accession>
<feature type="domain" description="Malectin-like" evidence="6">
    <location>
        <begin position="2"/>
        <end position="156"/>
    </location>
</feature>
<gene>
    <name evidence="8" type="primary">LOC109129904</name>
</gene>
<keyword evidence="4" id="KW-1133">Transmembrane helix</keyword>
<sequence>MQGERYLIRTTFLHGGFDNNSTKRFELHLGVNPWTTVSTVNETEQIVFEMIHLLTTDRLQVCLVKTGDPTPFITGLELRKLNTKPTALQQDPCRLSCEQTYREDVFDRIWMPYNSEKWSQISTHNSVGVYNEYKPPETAMITASVPTDLDASLNISPSVG</sequence>
<comment type="subcellular location">
    <subcellularLocation>
        <location evidence="1">Membrane</location>
        <topology evidence="1">Single-pass membrane protein</topology>
    </subcellularLocation>
</comment>
<evidence type="ECO:0000313" key="8">
    <source>
        <dbReference type="RefSeq" id="XP_019094480.1"/>
    </source>
</evidence>
<evidence type="ECO:0000256" key="1">
    <source>
        <dbReference type="ARBA" id="ARBA00004167"/>
    </source>
</evidence>
<reference evidence="7" key="1">
    <citation type="journal article" date="2014" name="Nat. Commun.">
        <title>The emerging biofuel crop Camelina sativa retains a highly undifferentiated hexaploid genome structure.</title>
        <authorList>
            <person name="Kagale S."/>
            <person name="Koh C."/>
            <person name="Nixon J."/>
            <person name="Bollina V."/>
            <person name="Clarke W.E."/>
            <person name="Tuteja R."/>
            <person name="Spillane C."/>
            <person name="Robinson S.J."/>
            <person name="Links M.G."/>
            <person name="Clarke C."/>
            <person name="Higgins E.E."/>
            <person name="Huebert T."/>
            <person name="Sharpe A.G."/>
            <person name="Parkin I.A."/>
        </authorList>
    </citation>
    <scope>NUCLEOTIDE SEQUENCE [LARGE SCALE GENOMIC DNA]</scope>
    <source>
        <strain evidence="7">cv. DH55</strain>
    </source>
</reference>
<evidence type="ECO:0000256" key="5">
    <source>
        <dbReference type="ARBA" id="ARBA00023136"/>
    </source>
</evidence>
<reference evidence="8" key="2">
    <citation type="submission" date="2025-08" db="UniProtKB">
        <authorList>
            <consortium name="RefSeq"/>
        </authorList>
    </citation>
    <scope>IDENTIFICATION</scope>
    <source>
        <tissue evidence="8">Leaf</tissue>
    </source>
</reference>
<dbReference type="Proteomes" id="UP000694864">
    <property type="component" value="Chromosome 17"/>
</dbReference>
<proteinExistence type="predicted"/>
<organism evidence="7 8">
    <name type="scientific">Camelina sativa</name>
    <name type="common">False flax</name>
    <name type="synonym">Myagrum sativum</name>
    <dbReference type="NCBI Taxonomy" id="90675"/>
    <lineage>
        <taxon>Eukaryota</taxon>
        <taxon>Viridiplantae</taxon>
        <taxon>Streptophyta</taxon>
        <taxon>Embryophyta</taxon>
        <taxon>Tracheophyta</taxon>
        <taxon>Spermatophyta</taxon>
        <taxon>Magnoliopsida</taxon>
        <taxon>eudicotyledons</taxon>
        <taxon>Gunneridae</taxon>
        <taxon>Pentapetalae</taxon>
        <taxon>rosids</taxon>
        <taxon>malvids</taxon>
        <taxon>Brassicales</taxon>
        <taxon>Brassicaceae</taxon>
        <taxon>Camelineae</taxon>
        <taxon>Camelina</taxon>
    </lineage>
</organism>
<evidence type="ECO:0000259" key="6">
    <source>
        <dbReference type="Pfam" id="PF12819"/>
    </source>
</evidence>
<protein>
    <submittedName>
        <fullName evidence="8">Probable LRR receptor-like serine/threonine-protein kinase MEE39</fullName>
    </submittedName>
</protein>
<evidence type="ECO:0000313" key="7">
    <source>
        <dbReference type="Proteomes" id="UP000694864"/>
    </source>
</evidence>
<evidence type="ECO:0000256" key="3">
    <source>
        <dbReference type="ARBA" id="ARBA00022729"/>
    </source>
</evidence>
<evidence type="ECO:0000256" key="4">
    <source>
        <dbReference type="ARBA" id="ARBA00022989"/>
    </source>
</evidence>
<keyword evidence="5" id="KW-0472">Membrane</keyword>
<keyword evidence="3" id="KW-0732">Signal</keyword>
<evidence type="ECO:0000256" key="2">
    <source>
        <dbReference type="ARBA" id="ARBA00022692"/>
    </source>
</evidence>
<dbReference type="InterPro" id="IPR024788">
    <property type="entry name" value="Malectin-like_Carb-bd_dom"/>
</dbReference>
<dbReference type="Pfam" id="PF12819">
    <property type="entry name" value="Malectin_like"/>
    <property type="match status" value="1"/>
</dbReference>
<dbReference type="GeneID" id="109129904"/>
<keyword evidence="7" id="KW-1185">Reference proteome</keyword>
<dbReference type="PANTHER" id="PTHR45631">
    <property type="entry name" value="OS07G0107800 PROTEIN-RELATED"/>
    <property type="match status" value="1"/>
</dbReference>
<name>A0ABM1R642_CAMSA</name>
<keyword evidence="2" id="KW-0812">Transmembrane</keyword>
<dbReference type="PANTHER" id="PTHR45631:SF184">
    <property type="entry name" value="PROTEIN KINASE DOMAIN-CONTAINING PROTEIN"/>
    <property type="match status" value="1"/>
</dbReference>
<dbReference type="RefSeq" id="XP_019094480.1">
    <property type="nucleotide sequence ID" value="XM_019238935.1"/>
</dbReference>